<gene>
    <name evidence="8" type="ORF">METZ01_LOCUS349050</name>
</gene>
<keyword evidence="7" id="KW-0456">Lyase</keyword>
<feature type="non-terminal residue" evidence="8">
    <location>
        <position position="147"/>
    </location>
</feature>
<organism evidence="8">
    <name type="scientific">marine metagenome</name>
    <dbReference type="NCBI Taxonomy" id="408172"/>
    <lineage>
        <taxon>unclassified sequences</taxon>
        <taxon>metagenomes</taxon>
        <taxon>ecological metagenomes</taxon>
    </lineage>
</organism>
<dbReference type="PANTHER" id="PTHR13604">
    <property type="entry name" value="DC12-RELATED"/>
    <property type="match status" value="1"/>
</dbReference>
<evidence type="ECO:0000256" key="7">
    <source>
        <dbReference type="ARBA" id="ARBA00023239"/>
    </source>
</evidence>
<dbReference type="EMBL" id="UINC01121205">
    <property type="protein sequence ID" value="SVC96196.1"/>
    <property type="molecule type" value="Genomic_DNA"/>
</dbReference>
<dbReference type="Pfam" id="PF02586">
    <property type="entry name" value="SRAP"/>
    <property type="match status" value="1"/>
</dbReference>
<dbReference type="GO" id="GO:0106300">
    <property type="term" value="P:protein-DNA covalent cross-linking repair"/>
    <property type="evidence" value="ECO:0007669"/>
    <property type="project" value="InterPro"/>
</dbReference>
<evidence type="ECO:0000256" key="5">
    <source>
        <dbReference type="ARBA" id="ARBA00023124"/>
    </source>
</evidence>
<dbReference type="GO" id="GO:0008233">
    <property type="term" value="F:peptidase activity"/>
    <property type="evidence" value="ECO:0007669"/>
    <property type="project" value="UniProtKB-KW"/>
</dbReference>
<dbReference type="PANTHER" id="PTHR13604:SF0">
    <property type="entry name" value="ABASIC SITE PROCESSING PROTEIN HMCES"/>
    <property type="match status" value="1"/>
</dbReference>
<evidence type="ECO:0000313" key="8">
    <source>
        <dbReference type="EMBL" id="SVC96196.1"/>
    </source>
</evidence>
<dbReference type="AlphaFoldDB" id="A0A382REY2"/>
<dbReference type="GO" id="GO:0003697">
    <property type="term" value="F:single-stranded DNA binding"/>
    <property type="evidence" value="ECO:0007669"/>
    <property type="project" value="InterPro"/>
</dbReference>
<name>A0A382REY2_9ZZZZ</name>
<dbReference type="InterPro" id="IPR036590">
    <property type="entry name" value="SRAP-like"/>
</dbReference>
<dbReference type="GO" id="GO:0006508">
    <property type="term" value="P:proteolysis"/>
    <property type="evidence" value="ECO:0007669"/>
    <property type="project" value="UniProtKB-KW"/>
</dbReference>
<dbReference type="SUPFAM" id="SSF143081">
    <property type="entry name" value="BB1717-like"/>
    <property type="match status" value="1"/>
</dbReference>
<keyword evidence="2" id="KW-0645">Protease</keyword>
<evidence type="ECO:0000256" key="6">
    <source>
        <dbReference type="ARBA" id="ARBA00023125"/>
    </source>
</evidence>
<evidence type="ECO:0000256" key="3">
    <source>
        <dbReference type="ARBA" id="ARBA00022763"/>
    </source>
</evidence>
<dbReference type="InterPro" id="IPR003738">
    <property type="entry name" value="SRAP"/>
</dbReference>
<dbReference type="GO" id="GO:0016829">
    <property type="term" value="F:lyase activity"/>
    <property type="evidence" value="ECO:0007669"/>
    <property type="project" value="UniProtKB-KW"/>
</dbReference>
<keyword evidence="4" id="KW-0378">Hydrolase</keyword>
<reference evidence="8" key="1">
    <citation type="submission" date="2018-05" db="EMBL/GenBank/DDBJ databases">
        <authorList>
            <person name="Lanie J.A."/>
            <person name="Ng W.-L."/>
            <person name="Kazmierczak K.M."/>
            <person name="Andrzejewski T.M."/>
            <person name="Davidsen T.M."/>
            <person name="Wayne K.J."/>
            <person name="Tettelin H."/>
            <person name="Glass J.I."/>
            <person name="Rusch D."/>
            <person name="Podicherti R."/>
            <person name="Tsui H.-C.T."/>
            <person name="Winkler M.E."/>
        </authorList>
    </citation>
    <scope>NUCLEOTIDE SEQUENCE</scope>
</reference>
<evidence type="ECO:0008006" key="9">
    <source>
        <dbReference type="Google" id="ProtNLM"/>
    </source>
</evidence>
<evidence type="ECO:0000256" key="1">
    <source>
        <dbReference type="ARBA" id="ARBA00008136"/>
    </source>
</evidence>
<keyword evidence="6" id="KW-0238">DNA-binding</keyword>
<comment type="similarity">
    <text evidence="1">Belongs to the SOS response-associated peptidase family.</text>
</comment>
<accession>A0A382REY2</accession>
<dbReference type="Gene3D" id="3.90.1680.10">
    <property type="entry name" value="SOS response associated peptidase-like"/>
    <property type="match status" value="1"/>
</dbReference>
<proteinExistence type="inferred from homology"/>
<keyword evidence="3" id="KW-0227">DNA damage</keyword>
<evidence type="ECO:0000256" key="2">
    <source>
        <dbReference type="ARBA" id="ARBA00022670"/>
    </source>
</evidence>
<sequence>MCGRKTLTKGKIEIMEELFVDEWEDDFDWEPSYNIAPTQISPILLNDGKRKVKPMYWGLVPSWAKDKTISAKMINARSETLGEKPSFQSLIYQKRCIVISDGYFEWKREGSKKIPYYIRDPDGKLLPMAGLWDEWIDKQEKRWLTYT</sequence>
<keyword evidence="5" id="KW-0190">Covalent protein-DNA linkage</keyword>
<evidence type="ECO:0000256" key="4">
    <source>
        <dbReference type="ARBA" id="ARBA00022801"/>
    </source>
</evidence>
<protein>
    <recommendedName>
        <fullName evidence="9">Abasic site processing protein</fullName>
    </recommendedName>
</protein>